<dbReference type="SMART" id="SM00387">
    <property type="entry name" value="HATPase_c"/>
    <property type="match status" value="1"/>
</dbReference>
<dbReference type="EC" id="2.7.13.3" evidence="2"/>
<dbReference type="PANTHER" id="PTHR43065:SF46">
    <property type="entry name" value="C4-DICARBOXYLATE TRANSPORT SENSOR PROTEIN DCTB"/>
    <property type="match status" value="1"/>
</dbReference>
<dbReference type="SUPFAM" id="SSF47384">
    <property type="entry name" value="Homodimeric domain of signal transducing histidine kinase"/>
    <property type="match status" value="1"/>
</dbReference>
<keyword evidence="12" id="KW-1185">Reference proteome</keyword>
<dbReference type="InterPro" id="IPR003594">
    <property type="entry name" value="HATPase_dom"/>
</dbReference>
<dbReference type="PANTHER" id="PTHR43065">
    <property type="entry name" value="SENSOR HISTIDINE KINASE"/>
    <property type="match status" value="1"/>
</dbReference>
<dbReference type="InterPro" id="IPR036097">
    <property type="entry name" value="HisK_dim/P_sf"/>
</dbReference>
<dbReference type="InterPro" id="IPR004358">
    <property type="entry name" value="Sig_transdc_His_kin-like_C"/>
</dbReference>
<keyword evidence="9" id="KW-0812">Transmembrane</keyword>
<dbReference type="InterPro" id="IPR005467">
    <property type="entry name" value="His_kinase_dom"/>
</dbReference>
<evidence type="ECO:0000256" key="1">
    <source>
        <dbReference type="ARBA" id="ARBA00000085"/>
    </source>
</evidence>
<keyword evidence="4" id="KW-0808">Transferase</keyword>
<evidence type="ECO:0000256" key="5">
    <source>
        <dbReference type="ARBA" id="ARBA00022741"/>
    </source>
</evidence>
<evidence type="ECO:0000256" key="9">
    <source>
        <dbReference type="SAM" id="Phobius"/>
    </source>
</evidence>
<dbReference type="GO" id="GO:0005524">
    <property type="term" value="F:ATP binding"/>
    <property type="evidence" value="ECO:0007669"/>
    <property type="project" value="UniProtKB-KW"/>
</dbReference>
<dbReference type="STRING" id="1121476.SAMN02745751_01778"/>
<dbReference type="Proteomes" id="UP000184052">
    <property type="component" value="Unassembled WGS sequence"/>
</dbReference>
<dbReference type="Gene3D" id="3.30.565.10">
    <property type="entry name" value="Histidine kinase-like ATPase, C-terminal domain"/>
    <property type="match status" value="1"/>
</dbReference>
<dbReference type="InterPro" id="IPR036890">
    <property type="entry name" value="HATPase_C_sf"/>
</dbReference>
<keyword evidence="5" id="KW-0547">Nucleotide-binding</keyword>
<protein>
    <recommendedName>
        <fullName evidence="2">histidine kinase</fullName>
        <ecNumber evidence="2">2.7.13.3</ecNumber>
    </recommendedName>
</protein>
<proteinExistence type="predicted"/>
<evidence type="ECO:0000313" key="11">
    <source>
        <dbReference type="EMBL" id="SHJ11579.1"/>
    </source>
</evidence>
<keyword evidence="6 11" id="KW-0418">Kinase</keyword>
<dbReference type="PROSITE" id="PS50109">
    <property type="entry name" value="HIS_KIN"/>
    <property type="match status" value="1"/>
</dbReference>
<organism evidence="11 12">
    <name type="scientific">Dethiosulfatibacter aminovorans DSM 17477</name>
    <dbReference type="NCBI Taxonomy" id="1121476"/>
    <lineage>
        <taxon>Bacteria</taxon>
        <taxon>Bacillati</taxon>
        <taxon>Bacillota</taxon>
        <taxon>Tissierellia</taxon>
        <taxon>Dethiosulfatibacter</taxon>
    </lineage>
</organism>
<keyword evidence="3" id="KW-0597">Phosphoprotein</keyword>
<reference evidence="11 12" key="1">
    <citation type="submission" date="2016-11" db="EMBL/GenBank/DDBJ databases">
        <authorList>
            <person name="Jaros S."/>
            <person name="Januszkiewicz K."/>
            <person name="Wedrychowicz H."/>
        </authorList>
    </citation>
    <scope>NUCLEOTIDE SEQUENCE [LARGE SCALE GENOMIC DNA]</scope>
    <source>
        <strain evidence="11 12">DSM 17477</strain>
    </source>
</reference>
<feature type="domain" description="Histidine kinase" evidence="10">
    <location>
        <begin position="384"/>
        <end position="609"/>
    </location>
</feature>
<dbReference type="SUPFAM" id="SSF55874">
    <property type="entry name" value="ATPase domain of HSP90 chaperone/DNA topoisomerase II/histidine kinase"/>
    <property type="match status" value="1"/>
</dbReference>
<keyword evidence="7" id="KW-0067">ATP-binding</keyword>
<keyword evidence="9" id="KW-1133">Transmembrane helix</keyword>
<dbReference type="Gene3D" id="1.10.287.130">
    <property type="match status" value="1"/>
</dbReference>
<evidence type="ECO:0000256" key="6">
    <source>
        <dbReference type="ARBA" id="ARBA00022777"/>
    </source>
</evidence>
<dbReference type="RefSeq" id="WP_073049229.1">
    <property type="nucleotide sequence ID" value="NZ_FQZL01000011.1"/>
</dbReference>
<sequence length="743" mass="84832">MKESRLRKIIKEILLNRIVFAIAGAAIIGIFAFMLYGSFAESREINTENEKENLLNQLYYVSEAINYYFYDMRNDLELLSSTIFEDEENAVVSLRNFSFRQQVTVKSVTLMDNFNDVLYDEYNTSSELFNEEIYDKIMRDGKKYMRNIIIPAETATKIDIYLVNDNEYVISFGVKSVPQDGKQRILIITVSLNDIYDRVISPQQIPVESHPTLKDQYGDILLHSNPDFIGMNSIRDNVDTHVELEGSEFQKVLRDQLTAKSDARVYTSVYEEDGKIIERKMISAYMPVYFLDDYWIISMTFDIDDDFNQIMAINNRIMLFAFLLTMAFAMLLSAIYYLARNKLRLESEANQLRRFNSALEELHNKEALLTRNTKYRTMGYMTMGIVHELNNLLTPVIGLTDLLKEEIEDEGQAVVTLEEINVINESAVHSQELIQQVLLVGRQDKTYSAFRDVDLKDALEKSIKVVGVSFSKKITIIKKIEDLPMFVYGNRSQLVQVFVNIAINGIHAMDEGGILKVSLRQVEGVKDRPDTRMKDRCIEVKIKDNGCGIEEKDLKNIFLPFYTTKTEGDGTGLGLSVVADIIKNHKGEIYVDSKVGEGTSFYVYLPLLNMDDVRLSINKEASDDKTENGKICIVNVRKDMAESLEKALIKYDVSVYLDQATYAAMVSSGRIEPDILVVSDNDLTVDGIQLINLTKRAYPETKILYIADGMRKEPGSETMEIIDVYITGPVSYSEIIESIKELI</sequence>
<dbReference type="OrthoDB" id="9784397at2"/>
<keyword evidence="8" id="KW-0902">Two-component regulatory system</keyword>
<gene>
    <name evidence="11" type="ORF">SAMN02745751_01778</name>
</gene>
<evidence type="ECO:0000256" key="8">
    <source>
        <dbReference type="ARBA" id="ARBA00023012"/>
    </source>
</evidence>
<dbReference type="PRINTS" id="PR00344">
    <property type="entry name" value="BCTRLSENSOR"/>
</dbReference>
<dbReference type="GO" id="GO:0000155">
    <property type="term" value="F:phosphorelay sensor kinase activity"/>
    <property type="evidence" value="ECO:0007669"/>
    <property type="project" value="InterPro"/>
</dbReference>
<comment type="catalytic activity">
    <reaction evidence="1">
        <text>ATP + protein L-histidine = ADP + protein N-phospho-L-histidine.</text>
        <dbReference type="EC" id="2.7.13.3"/>
    </reaction>
</comment>
<accession>A0A1M6GNQ6</accession>
<feature type="transmembrane region" description="Helical" evidence="9">
    <location>
        <begin position="317"/>
        <end position="339"/>
    </location>
</feature>
<evidence type="ECO:0000259" key="10">
    <source>
        <dbReference type="PROSITE" id="PS50109"/>
    </source>
</evidence>
<dbReference type="Pfam" id="PF02518">
    <property type="entry name" value="HATPase_c"/>
    <property type="match status" value="1"/>
</dbReference>
<dbReference type="EMBL" id="FQZL01000011">
    <property type="protein sequence ID" value="SHJ11579.1"/>
    <property type="molecule type" value="Genomic_DNA"/>
</dbReference>
<evidence type="ECO:0000313" key="12">
    <source>
        <dbReference type="Proteomes" id="UP000184052"/>
    </source>
</evidence>
<evidence type="ECO:0000256" key="3">
    <source>
        <dbReference type="ARBA" id="ARBA00022553"/>
    </source>
</evidence>
<name>A0A1M6GNQ6_9FIRM</name>
<dbReference type="AlphaFoldDB" id="A0A1M6GNQ6"/>
<keyword evidence="9" id="KW-0472">Membrane</keyword>
<evidence type="ECO:0000256" key="7">
    <source>
        <dbReference type="ARBA" id="ARBA00022840"/>
    </source>
</evidence>
<evidence type="ECO:0000256" key="2">
    <source>
        <dbReference type="ARBA" id="ARBA00012438"/>
    </source>
</evidence>
<dbReference type="CDD" id="cd00082">
    <property type="entry name" value="HisKA"/>
    <property type="match status" value="1"/>
</dbReference>
<dbReference type="SMART" id="SM00388">
    <property type="entry name" value="HisKA"/>
    <property type="match status" value="1"/>
</dbReference>
<dbReference type="InterPro" id="IPR003661">
    <property type="entry name" value="HisK_dim/P_dom"/>
</dbReference>
<feature type="transmembrane region" description="Helical" evidence="9">
    <location>
        <begin position="14"/>
        <end position="36"/>
    </location>
</feature>
<evidence type="ECO:0000256" key="4">
    <source>
        <dbReference type="ARBA" id="ARBA00022679"/>
    </source>
</evidence>